<feature type="transmembrane region" description="Helical" evidence="7">
    <location>
        <begin position="273"/>
        <end position="292"/>
    </location>
</feature>
<comment type="subcellular location">
    <subcellularLocation>
        <location evidence="1">Cell membrane</location>
        <topology evidence="1">Multi-pass membrane protein</topology>
    </subcellularLocation>
</comment>
<keyword evidence="6 7" id="KW-0472">Membrane</keyword>
<dbReference type="InterPro" id="IPR011701">
    <property type="entry name" value="MFS"/>
</dbReference>
<reference evidence="9 10" key="1">
    <citation type="submission" date="2018-06" db="EMBL/GenBank/DDBJ databases">
        <title>Extensive metabolic versatility and redundancy in microbially diverse, dynamic hydrothermal sediments.</title>
        <authorList>
            <person name="Dombrowski N."/>
            <person name="Teske A."/>
            <person name="Baker B.J."/>
        </authorList>
    </citation>
    <scope>NUCLEOTIDE SEQUENCE [LARGE SCALE GENOMIC DNA]</scope>
    <source>
        <strain evidence="9">B7_G13</strain>
    </source>
</reference>
<feature type="transmembrane region" description="Helical" evidence="7">
    <location>
        <begin position="237"/>
        <end position="261"/>
    </location>
</feature>
<comment type="caution">
    <text evidence="9">The sequence shown here is derived from an EMBL/GenBank/DDBJ whole genome shotgun (WGS) entry which is preliminary data.</text>
</comment>
<dbReference type="SUPFAM" id="SSF103473">
    <property type="entry name" value="MFS general substrate transporter"/>
    <property type="match status" value="1"/>
</dbReference>
<evidence type="ECO:0000256" key="7">
    <source>
        <dbReference type="SAM" id="Phobius"/>
    </source>
</evidence>
<feature type="transmembrane region" description="Helical" evidence="7">
    <location>
        <begin position="7"/>
        <end position="29"/>
    </location>
</feature>
<feature type="transmembrane region" description="Helical" evidence="7">
    <location>
        <begin position="361"/>
        <end position="381"/>
    </location>
</feature>
<dbReference type="AlphaFoldDB" id="A0A662D4Y1"/>
<proteinExistence type="predicted"/>
<dbReference type="EMBL" id="QMPY01000003">
    <property type="protein sequence ID" value="RLE08896.1"/>
    <property type="molecule type" value="Genomic_DNA"/>
</dbReference>
<dbReference type="Gene3D" id="1.20.1250.20">
    <property type="entry name" value="MFS general substrate transporter like domains"/>
    <property type="match status" value="2"/>
</dbReference>
<keyword evidence="4 7" id="KW-0812">Transmembrane</keyword>
<evidence type="ECO:0000256" key="2">
    <source>
        <dbReference type="ARBA" id="ARBA00022448"/>
    </source>
</evidence>
<dbReference type="PANTHER" id="PTHR43414">
    <property type="entry name" value="MULTIDRUG RESISTANCE PROTEIN MDTG"/>
    <property type="match status" value="1"/>
</dbReference>
<dbReference type="PANTHER" id="PTHR43414:SF6">
    <property type="entry name" value="MULTIDRUG RESISTANCE PROTEIN MDTG"/>
    <property type="match status" value="1"/>
</dbReference>
<evidence type="ECO:0000313" key="10">
    <source>
        <dbReference type="Proteomes" id="UP000277457"/>
    </source>
</evidence>
<dbReference type="GO" id="GO:0005886">
    <property type="term" value="C:plasma membrane"/>
    <property type="evidence" value="ECO:0007669"/>
    <property type="project" value="UniProtKB-SubCell"/>
</dbReference>
<dbReference type="GO" id="GO:0022857">
    <property type="term" value="F:transmembrane transporter activity"/>
    <property type="evidence" value="ECO:0007669"/>
    <property type="project" value="InterPro"/>
</dbReference>
<dbReference type="CDD" id="cd17325">
    <property type="entry name" value="MFS_MdtG_SLC18_like"/>
    <property type="match status" value="1"/>
</dbReference>
<feature type="domain" description="Major facilitator superfamily (MFS) profile" evidence="8">
    <location>
        <begin position="1"/>
        <end position="387"/>
    </location>
</feature>
<accession>A0A662D4Y1</accession>
<dbReference type="Proteomes" id="UP000277457">
    <property type="component" value="Unassembled WGS sequence"/>
</dbReference>
<name>A0A662D4Y1_UNCAE</name>
<evidence type="ECO:0000256" key="3">
    <source>
        <dbReference type="ARBA" id="ARBA00022475"/>
    </source>
</evidence>
<dbReference type="InterPro" id="IPR001958">
    <property type="entry name" value="Tet-R_TetA/multi-R_MdtG-like"/>
</dbReference>
<dbReference type="InterPro" id="IPR020846">
    <property type="entry name" value="MFS_dom"/>
</dbReference>
<dbReference type="InterPro" id="IPR036259">
    <property type="entry name" value="MFS_trans_sf"/>
</dbReference>
<dbReference type="PROSITE" id="PS50850">
    <property type="entry name" value="MFS"/>
    <property type="match status" value="1"/>
</dbReference>
<dbReference type="Pfam" id="PF07690">
    <property type="entry name" value="MFS_1"/>
    <property type="match status" value="2"/>
</dbReference>
<organism evidence="9 10">
    <name type="scientific">Aerophobetes bacterium</name>
    <dbReference type="NCBI Taxonomy" id="2030807"/>
    <lineage>
        <taxon>Bacteria</taxon>
        <taxon>Candidatus Aerophobota</taxon>
    </lineage>
</organism>
<dbReference type="PRINTS" id="PR01035">
    <property type="entry name" value="TCRTETA"/>
</dbReference>
<feature type="transmembrane region" description="Helical" evidence="7">
    <location>
        <begin position="298"/>
        <end position="320"/>
    </location>
</feature>
<protein>
    <recommendedName>
        <fullName evidence="8">Major facilitator superfamily (MFS) profile domain-containing protein</fullName>
    </recommendedName>
</protein>
<evidence type="ECO:0000256" key="6">
    <source>
        <dbReference type="ARBA" id="ARBA00023136"/>
    </source>
</evidence>
<evidence type="ECO:0000313" key="9">
    <source>
        <dbReference type="EMBL" id="RLE08896.1"/>
    </source>
</evidence>
<feature type="transmembrane region" description="Helical" evidence="7">
    <location>
        <begin position="332"/>
        <end position="355"/>
    </location>
</feature>
<gene>
    <name evidence="9" type="ORF">DRZ78_00175</name>
</gene>
<keyword evidence="3" id="KW-1003">Cell membrane</keyword>
<evidence type="ECO:0000256" key="1">
    <source>
        <dbReference type="ARBA" id="ARBA00004651"/>
    </source>
</evidence>
<feature type="transmembrane region" description="Helical" evidence="7">
    <location>
        <begin position="35"/>
        <end position="57"/>
    </location>
</feature>
<feature type="transmembrane region" description="Helical" evidence="7">
    <location>
        <begin position="156"/>
        <end position="176"/>
    </location>
</feature>
<keyword evidence="2" id="KW-0813">Transport</keyword>
<evidence type="ECO:0000256" key="4">
    <source>
        <dbReference type="ARBA" id="ARBA00022692"/>
    </source>
</evidence>
<keyword evidence="5 7" id="KW-1133">Transmembrane helix</keyword>
<evidence type="ECO:0000256" key="5">
    <source>
        <dbReference type="ARBA" id="ARBA00022989"/>
    </source>
</evidence>
<feature type="transmembrane region" description="Helical" evidence="7">
    <location>
        <begin position="196"/>
        <end position="217"/>
    </location>
</feature>
<sequence length="391" mass="43158">MLVIRLCYIVAFCSHCVLAVTSILLSLYVKELGASVTQIGLVCSAFFLGALISAPLWGFFSDRTGKRKLVILLSMIGEASSCFLIIITRNILLLTLIQFLFGASFVANRPILNTLIIESSPPNKKGRSVGFLNIARESAWTTGCILAGTIGNIGLIYTFYAGLIISTTGLFASSFLKEIDRKESTEQYYHSCKEGFSPYIWVIRTTLAFLYVSKFIQSCAQSGAYKFLPIYFASLNITRTGSGIIFASESIIEVFLFPLIGKFSDKVRNGPKLLMIMGFLSSTMSLFLFSVFHTVSQFFIPQVFIAISWASFIVGATVFISEQAPRERQMEAMGLLDSFTNMGGILGPIIFAQLLVITKSFVSGLRIVMILPILSTFIIMTKLKKKVKSAR</sequence>
<evidence type="ECO:0000259" key="8">
    <source>
        <dbReference type="PROSITE" id="PS50850"/>
    </source>
</evidence>